<reference evidence="1 2" key="1">
    <citation type="submission" date="2017-10" db="EMBL/GenBank/DDBJ databases">
        <title>The draft genome sequence of Lewinella nigricans NBRC 102662.</title>
        <authorList>
            <person name="Wang K."/>
        </authorList>
    </citation>
    <scope>NUCLEOTIDE SEQUENCE [LARGE SCALE GENOMIC DNA]</scope>
    <source>
        <strain evidence="1 2">NBRC 102662</strain>
    </source>
</reference>
<organism evidence="1 2">
    <name type="scientific">Flavilitoribacter nigricans (strain ATCC 23147 / DSM 23189 / NBRC 102662 / NCIMB 1420 / SS-2)</name>
    <name type="common">Lewinella nigricans</name>
    <dbReference type="NCBI Taxonomy" id="1122177"/>
    <lineage>
        <taxon>Bacteria</taxon>
        <taxon>Pseudomonadati</taxon>
        <taxon>Bacteroidota</taxon>
        <taxon>Saprospiria</taxon>
        <taxon>Saprospirales</taxon>
        <taxon>Lewinellaceae</taxon>
        <taxon>Flavilitoribacter</taxon>
    </lineage>
</organism>
<dbReference type="Proteomes" id="UP000223913">
    <property type="component" value="Unassembled WGS sequence"/>
</dbReference>
<evidence type="ECO:0000313" key="2">
    <source>
        <dbReference type="Proteomes" id="UP000223913"/>
    </source>
</evidence>
<protein>
    <submittedName>
        <fullName evidence="1">Uncharacterized protein</fullName>
    </submittedName>
</protein>
<keyword evidence="2" id="KW-1185">Reference proteome</keyword>
<comment type="caution">
    <text evidence="1">The sequence shown here is derived from an EMBL/GenBank/DDBJ whole genome shotgun (WGS) entry which is preliminary data.</text>
</comment>
<gene>
    <name evidence="1" type="ORF">CRP01_32235</name>
</gene>
<name>A0A2D0N1N3_FLAN2</name>
<accession>A0A2D0N1N3</accession>
<dbReference type="AlphaFoldDB" id="A0A2D0N1N3"/>
<sequence length="72" mass="8114">MKINIFIEATYYVASRPGSTKEYFEDLPSVSPQKTIMEINVRYGDIVTIIRPASAPSGSEKALLIPPYKNRH</sequence>
<evidence type="ECO:0000313" key="1">
    <source>
        <dbReference type="EMBL" id="PHN02452.1"/>
    </source>
</evidence>
<dbReference type="EMBL" id="PDUD01000040">
    <property type="protein sequence ID" value="PHN02452.1"/>
    <property type="molecule type" value="Genomic_DNA"/>
</dbReference>
<proteinExistence type="predicted"/>